<dbReference type="Proteomes" id="UP001153292">
    <property type="component" value="Chromosome 13"/>
</dbReference>
<feature type="domain" description="FLYWCH-type" evidence="4">
    <location>
        <begin position="46"/>
        <end position="87"/>
    </location>
</feature>
<dbReference type="InterPro" id="IPR007588">
    <property type="entry name" value="Znf_FLYWCH"/>
</dbReference>
<keyword evidence="2" id="KW-0863">Zinc-finger</keyword>
<reference evidence="5" key="1">
    <citation type="submission" date="2021-12" db="EMBL/GenBank/DDBJ databases">
        <authorList>
            <person name="King R."/>
        </authorList>
    </citation>
    <scope>NUCLEOTIDE SEQUENCE</scope>
</reference>
<dbReference type="Pfam" id="PF04500">
    <property type="entry name" value="FLYWCH"/>
    <property type="match status" value="1"/>
</dbReference>
<protein>
    <recommendedName>
        <fullName evidence="4">FLYWCH-type domain-containing protein</fullName>
    </recommendedName>
</protein>
<evidence type="ECO:0000256" key="1">
    <source>
        <dbReference type="ARBA" id="ARBA00022723"/>
    </source>
</evidence>
<dbReference type="Gene3D" id="2.20.25.240">
    <property type="match status" value="1"/>
</dbReference>
<evidence type="ECO:0000256" key="2">
    <source>
        <dbReference type="ARBA" id="ARBA00022771"/>
    </source>
</evidence>
<dbReference type="EMBL" id="OU963906">
    <property type="protein sequence ID" value="CAH0399054.1"/>
    <property type="molecule type" value="Genomic_DNA"/>
</dbReference>
<keyword evidence="3" id="KW-0862">Zinc</keyword>
<evidence type="ECO:0000256" key="3">
    <source>
        <dbReference type="ARBA" id="ARBA00022833"/>
    </source>
</evidence>
<evidence type="ECO:0000313" key="5">
    <source>
        <dbReference type="EMBL" id="CAH0399054.1"/>
    </source>
</evidence>
<keyword evidence="1" id="KW-0479">Metal-binding</keyword>
<name>A0ABN8B0Z9_CHISP</name>
<evidence type="ECO:0000259" key="4">
    <source>
        <dbReference type="Pfam" id="PF04500"/>
    </source>
</evidence>
<evidence type="ECO:0000313" key="6">
    <source>
        <dbReference type="Proteomes" id="UP001153292"/>
    </source>
</evidence>
<gene>
    <name evidence="5" type="ORF">CHILSU_LOCUS2184</name>
</gene>
<keyword evidence="6" id="KW-1185">Reference proteome</keyword>
<accession>A0ABN8B0Z9</accession>
<proteinExistence type="predicted"/>
<organism evidence="5 6">
    <name type="scientific">Chilo suppressalis</name>
    <name type="common">Asiatic rice borer moth</name>
    <dbReference type="NCBI Taxonomy" id="168631"/>
    <lineage>
        <taxon>Eukaryota</taxon>
        <taxon>Metazoa</taxon>
        <taxon>Ecdysozoa</taxon>
        <taxon>Arthropoda</taxon>
        <taxon>Hexapoda</taxon>
        <taxon>Insecta</taxon>
        <taxon>Pterygota</taxon>
        <taxon>Neoptera</taxon>
        <taxon>Endopterygota</taxon>
        <taxon>Lepidoptera</taxon>
        <taxon>Glossata</taxon>
        <taxon>Ditrysia</taxon>
        <taxon>Pyraloidea</taxon>
        <taxon>Crambidae</taxon>
        <taxon>Crambinae</taxon>
        <taxon>Chilo</taxon>
    </lineage>
</organism>
<sequence length="147" mass="16917">MNTITNDLNAEQRRDDGKFQICLVGKDQVKCTHEHNHKLQLLPFGRKYPLLMVNGHTYKRFSKLHSGRILWRCSSIMRGCKAKDFTELPRGVQGNWWSEAMPSSAEATVSITSRRLGSVPHTLTVLLRCTRLQFIFFHRVPSRSTCS</sequence>